<sequence length="134" mass="15557">MDQIQRMGGSQVMLVIEKTLFKSDLDRGLNRFSIPCIQIKNEFLEEEEKTNLCTKQNDGKHNQGMQVSVIEPCLDVTTLCLKKWDFNSTSSYVLIKNWINVADKNQLMRNMKVHLWSFRVNTALCFALVNLSRQ</sequence>
<dbReference type="AlphaFoldDB" id="A0A8K0GY96"/>
<keyword evidence="7" id="KW-1185">Reference proteome</keyword>
<dbReference type="SUPFAM" id="SSF101936">
    <property type="entry name" value="DNA-binding pseudobarrel domain"/>
    <property type="match status" value="1"/>
</dbReference>
<keyword evidence="2" id="KW-0805">Transcription regulation</keyword>
<evidence type="ECO:0000256" key="5">
    <source>
        <dbReference type="ARBA" id="ARBA00023242"/>
    </source>
</evidence>
<dbReference type="GO" id="GO:0005634">
    <property type="term" value="C:nucleus"/>
    <property type="evidence" value="ECO:0007669"/>
    <property type="project" value="UniProtKB-SubCell"/>
</dbReference>
<gene>
    <name evidence="6" type="ORF">FNV43_RR15148</name>
</gene>
<dbReference type="PANTHER" id="PTHR31541:SF25">
    <property type="entry name" value="GAMMA-GLIADIN B"/>
    <property type="match status" value="1"/>
</dbReference>
<keyword evidence="5" id="KW-0539">Nucleus</keyword>
<dbReference type="GO" id="GO:0003677">
    <property type="term" value="F:DNA binding"/>
    <property type="evidence" value="ECO:0007669"/>
    <property type="project" value="UniProtKB-KW"/>
</dbReference>
<dbReference type="Proteomes" id="UP000796880">
    <property type="component" value="Unassembled WGS sequence"/>
</dbReference>
<dbReference type="Gene3D" id="2.40.330.10">
    <property type="entry name" value="DNA-binding pseudobarrel domain"/>
    <property type="match status" value="1"/>
</dbReference>
<comment type="caution">
    <text evidence="6">The sequence shown here is derived from an EMBL/GenBank/DDBJ whole genome shotgun (WGS) entry which is preliminary data.</text>
</comment>
<dbReference type="InterPro" id="IPR005508">
    <property type="entry name" value="At2g31720-like"/>
</dbReference>
<evidence type="ECO:0000313" key="6">
    <source>
        <dbReference type="EMBL" id="KAF3441235.1"/>
    </source>
</evidence>
<protein>
    <recommendedName>
        <fullName evidence="8">B3 domain-containing protein</fullName>
    </recommendedName>
</protein>
<keyword evidence="3" id="KW-0238">DNA-binding</keyword>
<reference evidence="6" key="1">
    <citation type="submission" date="2020-03" db="EMBL/GenBank/DDBJ databases">
        <title>A high-quality chromosome-level genome assembly of a woody plant with both climbing and erect habits, Rhamnella rubrinervis.</title>
        <authorList>
            <person name="Lu Z."/>
            <person name="Yang Y."/>
            <person name="Zhu X."/>
            <person name="Sun Y."/>
        </authorList>
    </citation>
    <scope>NUCLEOTIDE SEQUENCE</scope>
    <source>
        <strain evidence="6">BYM</strain>
        <tissue evidence="6">Leaf</tissue>
    </source>
</reference>
<evidence type="ECO:0000256" key="1">
    <source>
        <dbReference type="ARBA" id="ARBA00004123"/>
    </source>
</evidence>
<comment type="subcellular location">
    <subcellularLocation>
        <location evidence="1">Nucleus</location>
    </subcellularLocation>
</comment>
<accession>A0A8K0GY96</accession>
<proteinExistence type="predicted"/>
<name>A0A8K0GY96_9ROSA</name>
<keyword evidence="4" id="KW-0804">Transcription</keyword>
<evidence type="ECO:0008006" key="8">
    <source>
        <dbReference type="Google" id="ProtNLM"/>
    </source>
</evidence>
<dbReference type="OrthoDB" id="1193981at2759"/>
<dbReference type="PANTHER" id="PTHR31541">
    <property type="entry name" value="B3 DOMAIN PLANT PROTEIN-RELATED"/>
    <property type="match status" value="1"/>
</dbReference>
<dbReference type="Pfam" id="PF03754">
    <property type="entry name" value="At2g31720-like"/>
    <property type="match status" value="1"/>
</dbReference>
<organism evidence="6 7">
    <name type="scientific">Rhamnella rubrinervis</name>
    <dbReference type="NCBI Taxonomy" id="2594499"/>
    <lineage>
        <taxon>Eukaryota</taxon>
        <taxon>Viridiplantae</taxon>
        <taxon>Streptophyta</taxon>
        <taxon>Embryophyta</taxon>
        <taxon>Tracheophyta</taxon>
        <taxon>Spermatophyta</taxon>
        <taxon>Magnoliopsida</taxon>
        <taxon>eudicotyledons</taxon>
        <taxon>Gunneridae</taxon>
        <taxon>Pentapetalae</taxon>
        <taxon>rosids</taxon>
        <taxon>fabids</taxon>
        <taxon>Rosales</taxon>
        <taxon>Rhamnaceae</taxon>
        <taxon>rhamnoid group</taxon>
        <taxon>Rhamneae</taxon>
        <taxon>Rhamnella</taxon>
    </lineage>
</organism>
<dbReference type="EMBL" id="VOIH02000007">
    <property type="protein sequence ID" value="KAF3441235.1"/>
    <property type="molecule type" value="Genomic_DNA"/>
</dbReference>
<dbReference type="InterPro" id="IPR015300">
    <property type="entry name" value="DNA-bd_pseudobarrel_sf"/>
</dbReference>
<evidence type="ECO:0000313" key="7">
    <source>
        <dbReference type="Proteomes" id="UP000796880"/>
    </source>
</evidence>
<evidence type="ECO:0000256" key="4">
    <source>
        <dbReference type="ARBA" id="ARBA00023163"/>
    </source>
</evidence>
<evidence type="ECO:0000256" key="3">
    <source>
        <dbReference type="ARBA" id="ARBA00023125"/>
    </source>
</evidence>
<evidence type="ECO:0000256" key="2">
    <source>
        <dbReference type="ARBA" id="ARBA00023015"/>
    </source>
</evidence>